<evidence type="ECO:0000313" key="2">
    <source>
        <dbReference type="Proteomes" id="UP001162992"/>
    </source>
</evidence>
<proteinExistence type="predicted"/>
<protein>
    <submittedName>
        <fullName evidence="1">Uncharacterized protein</fullName>
    </submittedName>
</protein>
<sequence>MIRSALSLSLSLSFFSFLSFFLSPSFSFFCLSVRFRSIISSLCLALVSPHSDRAIDHISAGSMVAMRLRHRMAVSVVLFLVILVLLLVAVAEAKDLYKILGVDKGASQRDIQKAFHKLSLKFHPDKNPSADAQAKFSEISNAYDILSDEEKRKQYDLFGDEPRGYPNRNDGRGPFGGSQSSQGWDDVSGHNNGGPFYRQTYTHGSQEGSKGFHFHFGGRPQAQEFTDDISFPSNFGGFDFMQNMFGNLFKSGRGSGSSKQKYGGSFDPRHTGRDSRNKNFKLPKEIEQLTPSGFKQVLDGSGETSMVFFYLPESVDLHEKSAVLEEVAKSLNGVVKVRAINCQLHKNFCEEQAVWPSKQSRLMIYMWRRHAKKNALEYKGNWNAQAITAQCVQLLPQTSTSIPADNYDILFQTSTKLPRALLLTKKKETPPIWRAISGAFENRVVFYDAQVHDVTDPIAKRFAIKNLPAVVGILSDGQEVLLTGENNSGSVKVEELKALIEKLEVKNKGAHSNTFNRQYPADLQFITKDNFARLCGVDTPLCVIAAAKSSKGQEKAKNLLEKVSQKNFVRAGSLSTNAKKPSISYALLDASKQKAFLEALRESNFRNDIVFVAYKPRKGKFAILQNPATHDAVETFVTEALSGDLSFKKVKKEPMFS</sequence>
<keyword evidence="2" id="KW-1185">Reference proteome</keyword>
<name>A0ACC2D0R8_DIPCM</name>
<gene>
    <name evidence="1" type="ORF">O6H91_08G109700</name>
</gene>
<dbReference type="Proteomes" id="UP001162992">
    <property type="component" value="Chromosome 8"/>
</dbReference>
<reference evidence="2" key="1">
    <citation type="journal article" date="2024" name="Proc. Natl. Acad. Sci. U.S.A.">
        <title>Extraordinary preservation of gene collinearity over three hundred million years revealed in homosporous lycophytes.</title>
        <authorList>
            <person name="Li C."/>
            <person name="Wickell D."/>
            <person name="Kuo L.Y."/>
            <person name="Chen X."/>
            <person name="Nie B."/>
            <person name="Liao X."/>
            <person name="Peng D."/>
            <person name="Ji J."/>
            <person name="Jenkins J."/>
            <person name="Williams M."/>
            <person name="Shu S."/>
            <person name="Plott C."/>
            <person name="Barry K."/>
            <person name="Rajasekar S."/>
            <person name="Grimwood J."/>
            <person name="Han X."/>
            <person name="Sun S."/>
            <person name="Hou Z."/>
            <person name="He W."/>
            <person name="Dai G."/>
            <person name="Sun C."/>
            <person name="Schmutz J."/>
            <person name="Leebens-Mack J.H."/>
            <person name="Li F.W."/>
            <person name="Wang L."/>
        </authorList>
    </citation>
    <scope>NUCLEOTIDE SEQUENCE [LARGE SCALE GENOMIC DNA]</scope>
    <source>
        <strain evidence="2">cv. PW_Plant_1</strain>
    </source>
</reference>
<comment type="caution">
    <text evidence="1">The sequence shown here is derived from an EMBL/GenBank/DDBJ whole genome shotgun (WGS) entry which is preliminary data.</text>
</comment>
<organism evidence="1 2">
    <name type="scientific">Diphasiastrum complanatum</name>
    <name type="common">Issler's clubmoss</name>
    <name type="synonym">Lycopodium complanatum</name>
    <dbReference type="NCBI Taxonomy" id="34168"/>
    <lineage>
        <taxon>Eukaryota</taxon>
        <taxon>Viridiplantae</taxon>
        <taxon>Streptophyta</taxon>
        <taxon>Embryophyta</taxon>
        <taxon>Tracheophyta</taxon>
        <taxon>Lycopodiopsida</taxon>
        <taxon>Lycopodiales</taxon>
        <taxon>Lycopodiaceae</taxon>
        <taxon>Lycopodioideae</taxon>
        <taxon>Diphasiastrum</taxon>
    </lineage>
</organism>
<accession>A0ACC2D0R8</accession>
<evidence type="ECO:0000313" key="1">
    <source>
        <dbReference type="EMBL" id="KAJ7547920.1"/>
    </source>
</evidence>
<dbReference type="EMBL" id="CM055099">
    <property type="protein sequence ID" value="KAJ7547920.1"/>
    <property type="molecule type" value="Genomic_DNA"/>
</dbReference>